<organism evidence="1 2">
    <name type="scientific">Puccinia coronata f. sp. avenae</name>
    <dbReference type="NCBI Taxonomy" id="200324"/>
    <lineage>
        <taxon>Eukaryota</taxon>
        <taxon>Fungi</taxon>
        <taxon>Dikarya</taxon>
        <taxon>Basidiomycota</taxon>
        <taxon>Pucciniomycotina</taxon>
        <taxon>Pucciniomycetes</taxon>
        <taxon>Pucciniales</taxon>
        <taxon>Pucciniaceae</taxon>
        <taxon>Puccinia</taxon>
    </lineage>
</organism>
<protein>
    <submittedName>
        <fullName evidence="1">Uncharacterized protein</fullName>
    </submittedName>
</protein>
<accession>A0A2N5U7F6</accession>
<evidence type="ECO:0000313" key="1">
    <source>
        <dbReference type="EMBL" id="PLW33656.1"/>
    </source>
</evidence>
<sequence>MDDRFVEEEPTFLNASFNGAPAADVNPQETLFDSGAPHHLTGDNAWAPLFYWSSWNAGGDH</sequence>
<proteinExistence type="predicted"/>
<keyword evidence="2" id="KW-1185">Reference proteome</keyword>
<dbReference type="Proteomes" id="UP000235388">
    <property type="component" value="Unassembled WGS sequence"/>
</dbReference>
<dbReference type="EMBL" id="PGCJ01000294">
    <property type="protein sequence ID" value="PLW33656.1"/>
    <property type="molecule type" value="Genomic_DNA"/>
</dbReference>
<gene>
    <name evidence="1" type="ORF">PCANC_23075</name>
</gene>
<evidence type="ECO:0000313" key="2">
    <source>
        <dbReference type="Proteomes" id="UP000235388"/>
    </source>
</evidence>
<dbReference type="AlphaFoldDB" id="A0A2N5U7F6"/>
<reference evidence="1 2" key="1">
    <citation type="submission" date="2017-11" db="EMBL/GenBank/DDBJ databases">
        <title>De novo assembly and phasing of dikaryotic genomes from two isolates of Puccinia coronata f. sp. avenae, the causal agent of oat crown rust.</title>
        <authorList>
            <person name="Miller M.E."/>
            <person name="Zhang Y."/>
            <person name="Omidvar V."/>
            <person name="Sperschneider J."/>
            <person name="Schwessinger B."/>
            <person name="Raley C."/>
            <person name="Palmer J.M."/>
            <person name="Garnica D."/>
            <person name="Upadhyaya N."/>
            <person name="Rathjen J."/>
            <person name="Taylor J.M."/>
            <person name="Park R.F."/>
            <person name="Dodds P.N."/>
            <person name="Hirsch C.D."/>
            <person name="Kianian S.F."/>
            <person name="Figueroa M."/>
        </authorList>
    </citation>
    <scope>NUCLEOTIDE SEQUENCE [LARGE SCALE GENOMIC DNA]</scope>
    <source>
        <strain evidence="1">12NC29</strain>
    </source>
</reference>
<name>A0A2N5U7F6_9BASI</name>
<comment type="caution">
    <text evidence="1">The sequence shown here is derived from an EMBL/GenBank/DDBJ whole genome shotgun (WGS) entry which is preliminary data.</text>
</comment>